<organism evidence="5 6">
    <name type="scientific">Halothiobacillus diazotrophicus</name>
    <dbReference type="NCBI Taxonomy" id="1860122"/>
    <lineage>
        <taxon>Bacteria</taxon>
        <taxon>Pseudomonadati</taxon>
        <taxon>Pseudomonadota</taxon>
        <taxon>Gammaproteobacteria</taxon>
        <taxon>Chromatiales</taxon>
        <taxon>Halothiobacillaceae</taxon>
        <taxon>Halothiobacillus</taxon>
    </lineage>
</organism>
<evidence type="ECO:0000256" key="2">
    <source>
        <dbReference type="PIRSR" id="PIRSR000390-1"/>
    </source>
</evidence>
<dbReference type="Gene3D" id="3.40.640.10">
    <property type="entry name" value="Type I PLP-dependent aspartate aminotransferase-like (Major domain)"/>
    <property type="match status" value="1"/>
</dbReference>
<evidence type="ECO:0000313" key="5">
    <source>
        <dbReference type="EMBL" id="ANJ67137.1"/>
    </source>
</evidence>
<dbReference type="CDD" id="cd00616">
    <property type="entry name" value="AHBA_syn"/>
    <property type="match status" value="1"/>
</dbReference>
<dbReference type="InterPro" id="IPR026385">
    <property type="entry name" value="LegC-like"/>
</dbReference>
<evidence type="ECO:0000256" key="1">
    <source>
        <dbReference type="ARBA" id="ARBA00022898"/>
    </source>
</evidence>
<dbReference type="OrthoDB" id="9804264at2"/>
<dbReference type="InterPro" id="IPR015422">
    <property type="entry name" value="PyrdxlP-dep_Trfase_small"/>
</dbReference>
<dbReference type="InterPro" id="IPR015424">
    <property type="entry name" value="PyrdxlP-dep_Trfase"/>
</dbReference>
<keyword evidence="1 3" id="KW-0663">Pyridoxal phosphate</keyword>
<evidence type="ECO:0000313" key="6">
    <source>
        <dbReference type="Proteomes" id="UP000078596"/>
    </source>
</evidence>
<dbReference type="InterPro" id="IPR015421">
    <property type="entry name" value="PyrdxlP-dep_Trfase_major"/>
</dbReference>
<evidence type="ECO:0000256" key="4">
    <source>
        <dbReference type="RuleBase" id="RU004508"/>
    </source>
</evidence>
<comment type="similarity">
    <text evidence="4">Belongs to the DegT/DnrJ/EryC1 family.</text>
</comment>
<dbReference type="NCBIfam" id="TIGR04181">
    <property type="entry name" value="NHT_00031"/>
    <property type="match status" value="1"/>
</dbReference>
<sequence length="389" mass="42244">MSEGFIRFVRELYDEPSAPIPLHAPVMGDLEKQRVNEAIDSTFVSSVGAFVTQFEQDVARFVGAKYAVATVNGTAALHAALLVAGVQPGDRVLTQSLSFIATCNAIHYARAEPVFVDVAADTLGMDPRALRDWLERHAEVRSDGHAYGRTDGCRIRACVPMHTLGHPTRIAAIAAICAEFGLVLIEDAAESLGSFVGERHTGTFGRLGVFSFNGNKVVTTGGGGMIVTDDEDLAIRAKHLTTTAKKPHLWAFEHDEVGFNYRLPNLNAAFGVAQMDRLPDLLASKRSVAEAYRQWSDATGWDFVTEPRAADHEARSNYWLNALRLADEAARDDFLAETNRAGVMTRPLWTPMHRLPMYAACPRGALPVTEQLAATVVNVPSSARGDGLA</sequence>
<proteinExistence type="inferred from homology"/>
<dbReference type="SUPFAM" id="SSF53383">
    <property type="entry name" value="PLP-dependent transferases"/>
    <property type="match status" value="1"/>
</dbReference>
<dbReference type="EMBL" id="CP016027">
    <property type="protein sequence ID" value="ANJ67137.1"/>
    <property type="molecule type" value="Genomic_DNA"/>
</dbReference>
<dbReference type="GO" id="GO:0008483">
    <property type="term" value="F:transaminase activity"/>
    <property type="evidence" value="ECO:0007669"/>
    <property type="project" value="UniProtKB-KW"/>
</dbReference>
<dbReference type="PANTHER" id="PTHR30244">
    <property type="entry name" value="TRANSAMINASE"/>
    <property type="match status" value="1"/>
</dbReference>
<keyword evidence="5" id="KW-0032">Aminotransferase</keyword>
<dbReference type="GO" id="GO:0030170">
    <property type="term" value="F:pyridoxal phosphate binding"/>
    <property type="evidence" value="ECO:0007669"/>
    <property type="project" value="TreeGrafter"/>
</dbReference>
<dbReference type="STRING" id="1860122.A9404_06830"/>
<name>A0A191ZH10_9GAMM</name>
<reference evidence="5 6" key="1">
    <citation type="submission" date="2016-06" db="EMBL/GenBank/DDBJ databases">
        <title>Insight into the functional genes involving in sulfur oxidation in Pearl River water.</title>
        <authorList>
            <person name="Luo J."/>
            <person name="Tan X."/>
            <person name="Lin W."/>
        </authorList>
    </citation>
    <scope>NUCLEOTIDE SEQUENCE [LARGE SCALE GENOMIC DNA]</scope>
    <source>
        <strain evidence="5 6">LS2</strain>
    </source>
</reference>
<accession>A0A191ZH10</accession>
<dbReference type="PIRSF" id="PIRSF000390">
    <property type="entry name" value="PLP_StrS"/>
    <property type="match status" value="1"/>
</dbReference>
<keyword evidence="6" id="KW-1185">Reference proteome</keyword>
<dbReference type="InterPro" id="IPR000653">
    <property type="entry name" value="DegT/StrS_aminotransferase"/>
</dbReference>
<gene>
    <name evidence="5" type="ORF">A9404_06830</name>
</gene>
<dbReference type="GO" id="GO:0000271">
    <property type="term" value="P:polysaccharide biosynthetic process"/>
    <property type="evidence" value="ECO:0007669"/>
    <property type="project" value="TreeGrafter"/>
</dbReference>
<dbReference type="AlphaFoldDB" id="A0A191ZH10"/>
<dbReference type="KEGG" id="haz:A9404_06830"/>
<feature type="active site" description="Proton acceptor" evidence="2">
    <location>
        <position position="216"/>
    </location>
</feature>
<keyword evidence="5" id="KW-0808">Transferase</keyword>
<protein>
    <submittedName>
        <fullName evidence="5">Aminotransferase DegT</fullName>
    </submittedName>
</protein>
<dbReference type="PANTHER" id="PTHR30244:SF30">
    <property type="entry name" value="BLR5990 PROTEIN"/>
    <property type="match status" value="1"/>
</dbReference>
<dbReference type="RefSeq" id="WP_066099506.1">
    <property type="nucleotide sequence ID" value="NZ_CP016027.1"/>
</dbReference>
<evidence type="ECO:0000256" key="3">
    <source>
        <dbReference type="PIRSR" id="PIRSR000390-2"/>
    </source>
</evidence>
<dbReference type="Gene3D" id="3.90.1150.10">
    <property type="entry name" value="Aspartate Aminotransferase, domain 1"/>
    <property type="match status" value="1"/>
</dbReference>
<dbReference type="Proteomes" id="UP000078596">
    <property type="component" value="Chromosome"/>
</dbReference>
<dbReference type="Pfam" id="PF01041">
    <property type="entry name" value="DegT_DnrJ_EryC1"/>
    <property type="match status" value="1"/>
</dbReference>
<feature type="modified residue" description="N6-(pyridoxal phosphate)lysine" evidence="3">
    <location>
        <position position="216"/>
    </location>
</feature>